<dbReference type="SUPFAM" id="SSF53474">
    <property type="entry name" value="alpha/beta-Hydrolases"/>
    <property type="match status" value="1"/>
</dbReference>
<dbReference type="Proteomes" id="UP000829364">
    <property type="component" value="Chromosome 2"/>
</dbReference>
<evidence type="ECO:0000259" key="2">
    <source>
        <dbReference type="Pfam" id="PF12697"/>
    </source>
</evidence>
<sequence>MSDTKDADADTPAQGDAAAQQQQQPSAADELWHLSLNDSKPDTIVLLHGLGSSHCEWELVSSHLGAYHLLVPDLPGHSSSAGLSPCSIPAQATRVADLIRRRAHGGVAHLVGMSMGGFVAVETARAHAPLVRSVFGSGCGPFAGWRLWAARYPGALVALQAAHSMLPALLADRINDAAWRAQGLTVGEDLRSDIRRNARGALLREVFGSIALVELGALRAAPPTARALAVTGGRMEDVEATRRLGAALKAGCAQSRAAIVREAVHPWNLQFPELFARGVCAWVEEEPLPEEYEDLLPETLGKE</sequence>
<dbReference type="EMBL" id="CP086355">
    <property type="protein sequence ID" value="UNI16112.1"/>
    <property type="molecule type" value="Genomic_DNA"/>
</dbReference>
<dbReference type="GO" id="GO:0016020">
    <property type="term" value="C:membrane"/>
    <property type="evidence" value="ECO:0007669"/>
    <property type="project" value="TreeGrafter"/>
</dbReference>
<protein>
    <recommendedName>
        <fullName evidence="2">AB hydrolase-1 domain-containing protein</fullName>
    </recommendedName>
</protein>
<dbReference type="PANTHER" id="PTHR43798:SF33">
    <property type="entry name" value="HYDROLASE, PUTATIVE (AFU_ORTHOLOGUE AFUA_2G14860)-RELATED"/>
    <property type="match status" value="1"/>
</dbReference>
<organism evidence="3 4">
    <name type="scientific">Purpureocillium takamizusanense</name>
    <dbReference type="NCBI Taxonomy" id="2060973"/>
    <lineage>
        <taxon>Eukaryota</taxon>
        <taxon>Fungi</taxon>
        <taxon>Dikarya</taxon>
        <taxon>Ascomycota</taxon>
        <taxon>Pezizomycotina</taxon>
        <taxon>Sordariomycetes</taxon>
        <taxon>Hypocreomycetidae</taxon>
        <taxon>Hypocreales</taxon>
        <taxon>Ophiocordycipitaceae</taxon>
        <taxon>Purpureocillium</taxon>
    </lineage>
</organism>
<accession>A0A9Q8V8T4</accession>
<dbReference type="OrthoDB" id="2498029at2759"/>
<keyword evidence="4" id="KW-1185">Reference proteome</keyword>
<name>A0A9Q8V8T4_9HYPO</name>
<feature type="domain" description="AB hydrolase-1" evidence="2">
    <location>
        <begin position="44"/>
        <end position="276"/>
    </location>
</feature>
<evidence type="ECO:0000313" key="4">
    <source>
        <dbReference type="Proteomes" id="UP000829364"/>
    </source>
</evidence>
<feature type="region of interest" description="Disordered" evidence="1">
    <location>
        <begin position="1"/>
        <end position="27"/>
    </location>
</feature>
<dbReference type="AlphaFoldDB" id="A0A9Q8V8T4"/>
<dbReference type="InterPro" id="IPR000073">
    <property type="entry name" value="AB_hydrolase_1"/>
</dbReference>
<dbReference type="Gene3D" id="3.40.50.1820">
    <property type="entry name" value="alpha/beta hydrolase"/>
    <property type="match status" value="1"/>
</dbReference>
<dbReference type="RefSeq" id="XP_047839593.1">
    <property type="nucleotide sequence ID" value="XM_047983621.1"/>
</dbReference>
<dbReference type="InterPro" id="IPR050266">
    <property type="entry name" value="AB_hydrolase_sf"/>
</dbReference>
<evidence type="ECO:0000256" key="1">
    <source>
        <dbReference type="SAM" id="MobiDB-lite"/>
    </source>
</evidence>
<dbReference type="GeneID" id="72064542"/>
<feature type="compositionally biased region" description="Low complexity" evidence="1">
    <location>
        <begin position="10"/>
        <end position="27"/>
    </location>
</feature>
<dbReference type="InterPro" id="IPR029058">
    <property type="entry name" value="AB_hydrolase_fold"/>
</dbReference>
<proteinExistence type="predicted"/>
<gene>
    <name evidence="3" type="ORF">JDV02_002581</name>
</gene>
<dbReference type="Pfam" id="PF12697">
    <property type="entry name" value="Abhydrolase_6"/>
    <property type="match status" value="1"/>
</dbReference>
<reference evidence="3" key="1">
    <citation type="submission" date="2021-11" db="EMBL/GenBank/DDBJ databases">
        <title>Purpureocillium_takamizusanense_genome.</title>
        <authorList>
            <person name="Nguyen N.-H."/>
        </authorList>
    </citation>
    <scope>NUCLEOTIDE SEQUENCE</scope>
    <source>
        <strain evidence="3">PT3</strain>
    </source>
</reference>
<dbReference type="PANTHER" id="PTHR43798">
    <property type="entry name" value="MONOACYLGLYCEROL LIPASE"/>
    <property type="match status" value="1"/>
</dbReference>
<evidence type="ECO:0000313" key="3">
    <source>
        <dbReference type="EMBL" id="UNI16112.1"/>
    </source>
</evidence>
<dbReference type="KEGG" id="ptkz:JDV02_002581"/>